<dbReference type="Pfam" id="PF04828">
    <property type="entry name" value="GFA"/>
    <property type="match status" value="1"/>
</dbReference>
<evidence type="ECO:0000259" key="5">
    <source>
        <dbReference type="PROSITE" id="PS51891"/>
    </source>
</evidence>
<proteinExistence type="inferred from homology"/>
<reference evidence="6 7" key="1">
    <citation type="submission" date="2022-05" db="EMBL/GenBank/DDBJ databases">
        <authorList>
            <person name="Park J.-S."/>
        </authorList>
    </citation>
    <scope>NUCLEOTIDE SEQUENCE [LARGE SCALE GENOMIC DNA]</scope>
    <source>
        <strain evidence="6 7">2012CJ34-2</strain>
    </source>
</reference>
<evidence type="ECO:0000256" key="1">
    <source>
        <dbReference type="ARBA" id="ARBA00005495"/>
    </source>
</evidence>
<dbReference type="PANTHER" id="PTHR33337">
    <property type="entry name" value="GFA DOMAIN-CONTAINING PROTEIN"/>
    <property type="match status" value="1"/>
</dbReference>
<keyword evidence="2" id="KW-0479">Metal-binding</keyword>
<comment type="similarity">
    <text evidence="1">Belongs to the Gfa family.</text>
</comment>
<dbReference type="Proteomes" id="UP001203338">
    <property type="component" value="Unassembled WGS sequence"/>
</dbReference>
<evidence type="ECO:0000313" key="7">
    <source>
        <dbReference type="Proteomes" id="UP001203338"/>
    </source>
</evidence>
<dbReference type="SUPFAM" id="SSF51316">
    <property type="entry name" value="Mss4-like"/>
    <property type="match status" value="1"/>
</dbReference>
<name>A0ABT0PEV6_9GAMM</name>
<evidence type="ECO:0000313" key="6">
    <source>
        <dbReference type="EMBL" id="MCL6269531.1"/>
    </source>
</evidence>
<keyword evidence="4" id="KW-0456">Lyase</keyword>
<dbReference type="RefSeq" id="WP_249698569.1">
    <property type="nucleotide sequence ID" value="NZ_JAMFLX010000006.1"/>
</dbReference>
<evidence type="ECO:0000256" key="3">
    <source>
        <dbReference type="ARBA" id="ARBA00022833"/>
    </source>
</evidence>
<dbReference type="EMBL" id="JAMFLX010000006">
    <property type="protein sequence ID" value="MCL6269531.1"/>
    <property type="molecule type" value="Genomic_DNA"/>
</dbReference>
<dbReference type="InterPro" id="IPR011057">
    <property type="entry name" value="Mss4-like_sf"/>
</dbReference>
<dbReference type="PROSITE" id="PS51891">
    <property type="entry name" value="CENP_V_GFA"/>
    <property type="match status" value="1"/>
</dbReference>
<accession>A0ABT0PEV6</accession>
<keyword evidence="7" id="KW-1185">Reference proteome</keyword>
<sequence>MYHGSCLCKAVQFGIDGDIKSVTHCHCKMCQKSHASAYATYAATPKENFKLTGEENLACYESSPGVKRTFCKHCGSQIQWIDNNRWSKEWATFSLALLDADIDPRKQQHIYLASKVPWLKLCDHFPKHLEASMSAEASVPSPVPPAESLQD</sequence>
<organism evidence="6 7">
    <name type="scientific">Parendozoicomonas callyspongiae</name>
    <dbReference type="NCBI Taxonomy" id="2942213"/>
    <lineage>
        <taxon>Bacteria</taxon>
        <taxon>Pseudomonadati</taxon>
        <taxon>Pseudomonadota</taxon>
        <taxon>Gammaproteobacteria</taxon>
        <taxon>Oceanospirillales</taxon>
        <taxon>Endozoicomonadaceae</taxon>
        <taxon>Parendozoicomonas</taxon>
    </lineage>
</organism>
<evidence type="ECO:0000256" key="2">
    <source>
        <dbReference type="ARBA" id="ARBA00022723"/>
    </source>
</evidence>
<dbReference type="PANTHER" id="PTHR33337:SF40">
    <property type="entry name" value="CENP-V_GFA DOMAIN-CONTAINING PROTEIN-RELATED"/>
    <property type="match status" value="1"/>
</dbReference>
<gene>
    <name evidence="6" type="ORF">M3P05_06200</name>
</gene>
<dbReference type="InterPro" id="IPR006913">
    <property type="entry name" value="CENP-V/GFA"/>
</dbReference>
<protein>
    <submittedName>
        <fullName evidence="6">GFA family protein</fullName>
    </submittedName>
</protein>
<evidence type="ECO:0000256" key="4">
    <source>
        <dbReference type="ARBA" id="ARBA00023239"/>
    </source>
</evidence>
<keyword evidence="3" id="KW-0862">Zinc</keyword>
<comment type="caution">
    <text evidence="6">The sequence shown here is derived from an EMBL/GenBank/DDBJ whole genome shotgun (WGS) entry which is preliminary data.</text>
</comment>
<feature type="domain" description="CENP-V/GFA" evidence="5">
    <location>
        <begin position="2"/>
        <end position="119"/>
    </location>
</feature>
<dbReference type="Gene3D" id="3.90.1590.10">
    <property type="entry name" value="glutathione-dependent formaldehyde- activating enzyme (gfa)"/>
    <property type="match status" value="1"/>
</dbReference>